<evidence type="ECO:0000313" key="1">
    <source>
        <dbReference type="EMBL" id="KAK4134822.1"/>
    </source>
</evidence>
<reference evidence="1" key="1">
    <citation type="journal article" date="2023" name="Mol. Phylogenet. Evol.">
        <title>Genome-scale phylogeny and comparative genomics of the fungal order Sordariales.</title>
        <authorList>
            <person name="Hensen N."/>
            <person name="Bonometti L."/>
            <person name="Westerberg I."/>
            <person name="Brannstrom I.O."/>
            <person name="Guillou S."/>
            <person name="Cros-Aarteil S."/>
            <person name="Calhoun S."/>
            <person name="Haridas S."/>
            <person name="Kuo A."/>
            <person name="Mondo S."/>
            <person name="Pangilinan J."/>
            <person name="Riley R."/>
            <person name="LaButti K."/>
            <person name="Andreopoulos B."/>
            <person name="Lipzen A."/>
            <person name="Chen C."/>
            <person name="Yan M."/>
            <person name="Daum C."/>
            <person name="Ng V."/>
            <person name="Clum A."/>
            <person name="Steindorff A."/>
            <person name="Ohm R.A."/>
            <person name="Martin F."/>
            <person name="Silar P."/>
            <person name="Natvig D.O."/>
            <person name="Lalanne C."/>
            <person name="Gautier V."/>
            <person name="Ament-Velasquez S.L."/>
            <person name="Kruys A."/>
            <person name="Hutchinson M.I."/>
            <person name="Powell A.J."/>
            <person name="Barry K."/>
            <person name="Miller A.N."/>
            <person name="Grigoriev I.V."/>
            <person name="Debuchy R."/>
            <person name="Gladieux P."/>
            <person name="Hiltunen Thoren M."/>
            <person name="Johannesson H."/>
        </authorList>
    </citation>
    <scope>NUCLEOTIDE SEQUENCE</scope>
    <source>
        <strain evidence="1">CBS 123565</strain>
    </source>
</reference>
<dbReference type="AlphaFoldDB" id="A0AAN6UKR3"/>
<dbReference type="Proteomes" id="UP001304895">
    <property type="component" value="Unassembled WGS sequence"/>
</dbReference>
<gene>
    <name evidence="1" type="ORF">BT67DRAFT_282339</name>
</gene>
<sequence length="185" mass="20193">MVLARAPSPWVLSSDAFARVRDWTASTLDRSFAENHPHVAQSFSVCGWFSKICLFGARVSSGIGIFVATRIRQIHLNNRASSLAPGSWATIDGNHGAVERWSVCWLACLSPNWPPCHDPIQAPASFGRLQGNWPIIHSVAPASRDGVQNMWGPPGIGTEQGVSGGLFCCPCLLLWQEWAWQSITV</sequence>
<keyword evidence="2" id="KW-1185">Reference proteome</keyword>
<evidence type="ECO:0000313" key="2">
    <source>
        <dbReference type="Proteomes" id="UP001304895"/>
    </source>
</evidence>
<comment type="caution">
    <text evidence="1">The sequence shown here is derived from an EMBL/GenBank/DDBJ whole genome shotgun (WGS) entry which is preliminary data.</text>
</comment>
<accession>A0AAN6UKR3</accession>
<organism evidence="1 2">
    <name type="scientific">Trichocladium antarcticum</name>
    <dbReference type="NCBI Taxonomy" id="1450529"/>
    <lineage>
        <taxon>Eukaryota</taxon>
        <taxon>Fungi</taxon>
        <taxon>Dikarya</taxon>
        <taxon>Ascomycota</taxon>
        <taxon>Pezizomycotina</taxon>
        <taxon>Sordariomycetes</taxon>
        <taxon>Sordariomycetidae</taxon>
        <taxon>Sordariales</taxon>
        <taxon>Chaetomiaceae</taxon>
        <taxon>Trichocladium</taxon>
    </lineage>
</organism>
<name>A0AAN6UKR3_9PEZI</name>
<dbReference type="EMBL" id="MU853407">
    <property type="protein sequence ID" value="KAK4134822.1"/>
    <property type="molecule type" value="Genomic_DNA"/>
</dbReference>
<reference evidence="1" key="2">
    <citation type="submission" date="2023-05" db="EMBL/GenBank/DDBJ databases">
        <authorList>
            <consortium name="Lawrence Berkeley National Laboratory"/>
            <person name="Steindorff A."/>
            <person name="Hensen N."/>
            <person name="Bonometti L."/>
            <person name="Westerberg I."/>
            <person name="Brannstrom I.O."/>
            <person name="Guillou S."/>
            <person name="Cros-Aarteil S."/>
            <person name="Calhoun S."/>
            <person name="Haridas S."/>
            <person name="Kuo A."/>
            <person name="Mondo S."/>
            <person name="Pangilinan J."/>
            <person name="Riley R."/>
            <person name="Labutti K."/>
            <person name="Andreopoulos B."/>
            <person name="Lipzen A."/>
            <person name="Chen C."/>
            <person name="Yanf M."/>
            <person name="Daum C."/>
            <person name="Ng V."/>
            <person name="Clum A."/>
            <person name="Ohm R."/>
            <person name="Martin F."/>
            <person name="Silar P."/>
            <person name="Natvig D."/>
            <person name="Lalanne C."/>
            <person name="Gautier V."/>
            <person name="Ament-Velasquez S.L."/>
            <person name="Kruys A."/>
            <person name="Hutchinson M.I."/>
            <person name="Powell A.J."/>
            <person name="Barry K."/>
            <person name="Miller A.N."/>
            <person name="Grigoriev I.V."/>
            <person name="Debuchy R."/>
            <person name="Gladieux P."/>
            <person name="Thoren M.H."/>
            <person name="Johannesson H."/>
        </authorList>
    </citation>
    <scope>NUCLEOTIDE SEQUENCE</scope>
    <source>
        <strain evidence="1">CBS 123565</strain>
    </source>
</reference>
<protein>
    <submittedName>
        <fullName evidence="1">Uncharacterized protein</fullName>
    </submittedName>
</protein>
<proteinExistence type="predicted"/>